<keyword evidence="6" id="KW-1185">Reference proteome</keyword>
<accession>A0ABX0UNP4</accession>
<keyword evidence="1" id="KW-0805">Transcription regulation</keyword>
<reference evidence="5 6" key="1">
    <citation type="submission" date="2020-03" db="EMBL/GenBank/DDBJ databases">
        <title>Genomic Encyclopedia of Type Strains, Phase IV (KMG-IV): sequencing the most valuable type-strain genomes for metagenomic binning, comparative biology and taxonomic classification.</title>
        <authorList>
            <person name="Goeker M."/>
        </authorList>
    </citation>
    <scope>NUCLEOTIDE SEQUENCE [LARGE SCALE GENOMIC DNA]</scope>
    <source>
        <strain evidence="5 6">DSM 102865</strain>
    </source>
</reference>
<feature type="domain" description="HTH hxlR-type" evidence="4">
    <location>
        <begin position="19"/>
        <end position="117"/>
    </location>
</feature>
<gene>
    <name evidence="5" type="ORF">FHS68_003786</name>
</gene>
<evidence type="ECO:0000313" key="6">
    <source>
        <dbReference type="Proteomes" id="UP001179181"/>
    </source>
</evidence>
<dbReference type="PROSITE" id="PS51118">
    <property type="entry name" value="HTH_HXLR"/>
    <property type="match status" value="1"/>
</dbReference>
<dbReference type="InterPro" id="IPR036390">
    <property type="entry name" value="WH_DNA-bd_sf"/>
</dbReference>
<comment type="caution">
    <text evidence="5">The sequence shown here is derived from an EMBL/GenBank/DDBJ whole genome shotgun (WGS) entry which is preliminary data.</text>
</comment>
<dbReference type="InterPro" id="IPR036388">
    <property type="entry name" value="WH-like_DNA-bd_sf"/>
</dbReference>
<sequence>MRKTNSTNHVNEKAITINCPITSTMLAIGGRWKIVILWQLKNGSLRYNEIRKAIPNISEKMLIQQLKELMQSKWVDKKDYNEIPPRTEYSLTQIGKSFMPILENIYNWGIANNITAPRQEDGS</sequence>
<evidence type="ECO:0000259" key="4">
    <source>
        <dbReference type="PROSITE" id="PS51118"/>
    </source>
</evidence>
<dbReference type="EMBL" id="JAASQJ010000003">
    <property type="protein sequence ID" value="NIJ54604.1"/>
    <property type="molecule type" value="Genomic_DNA"/>
</dbReference>
<evidence type="ECO:0000256" key="1">
    <source>
        <dbReference type="ARBA" id="ARBA00023015"/>
    </source>
</evidence>
<protein>
    <submittedName>
        <fullName evidence="5">DNA-binding HxlR family transcriptional regulator</fullName>
    </submittedName>
</protein>
<dbReference type="GO" id="GO:0003677">
    <property type="term" value="F:DNA binding"/>
    <property type="evidence" value="ECO:0007669"/>
    <property type="project" value="UniProtKB-KW"/>
</dbReference>
<evidence type="ECO:0000256" key="2">
    <source>
        <dbReference type="ARBA" id="ARBA00023125"/>
    </source>
</evidence>
<keyword evidence="3" id="KW-0804">Transcription</keyword>
<dbReference type="PANTHER" id="PTHR33204:SF29">
    <property type="entry name" value="TRANSCRIPTIONAL REGULATOR"/>
    <property type="match status" value="1"/>
</dbReference>
<dbReference type="RefSeq" id="WP_167273002.1">
    <property type="nucleotide sequence ID" value="NZ_JAASQJ010000003.1"/>
</dbReference>
<evidence type="ECO:0000313" key="5">
    <source>
        <dbReference type="EMBL" id="NIJ54604.1"/>
    </source>
</evidence>
<evidence type="ECO:0000256" key="3">
    <source>
        <dbReference type="ARBA" id="ARBA00023163"/>
    </source>
</evidence>
<organism evidence="5 6">
    <name type="scientific">Dyadobacter arcticus</name>
    <dbReference type="NCBI Taxonomy" id="1078754"/>
    <lineage>
        <taxon>Bacteria</taxon>
        <taxon>Pseudomonadati</taxon>
        <taxon>Bacteroidota</taxon>
        <taxon>Cytophagia</taxon>
        <taxon>Cytophagales</taxon>
        <taxon>Spirosomataceae</taxon>
        <taxon>Dyadobacter</taxon>
    </lineage>
</organism>
<dbReference type="SUPFAM" id="SSF46785">
    <property type="entry name" value="Winged helix' DNA-binding domain"/>
    <property type="match status" value="1"/>
</dbReference>
<dbReference type="Gene3D" id="1.10.10.10">
    <property type="entry name" value="Winged helix-like DNA-binding domain superfamily/Winged helix DNA-binding domain"/>
    <property type="match status" value="1"/>
</dbReference>
<dbReference type="Proteomes" id="UP001179181">
    <property type="component" value="Unassembled WGS sequence"/>
</dbReference>
<proteinExistence type="predicted"/>
<keyword evidence="2 5" id="KW-0238">DNA-binding</keyword>
<dbReference type="Pfam" id="PF01638">
    <property type="entry name" value="HxlR"/>
    <property type="match status" value="1"/>
</dbReference>
<name>A0ABX0UNP4_9BACT</name>
<dbReference type="InterPro" id="IPR002577">
    <property type="entry name" value="HTH_HxlR"/>
</dbReference>
<dbReference type="PANTHER" id="PTHR33204">
    <property type="entry name" value="TRANSCRIPTIONAL REGULATOR, MARR FAMILY"/>
    <property type="match status" value="1"/>
</dbReference>